<dbReference type="EMBL" id="SMKY01000035">
    <property type="protein sequence ID" value="TDD85582.1"/>
    <property type="molecule type" value="Genomic_DNA"/>
</dbReference>
<evidence type="ECO:0000313" key="2">
    <source>
        <dbReference type="EMBL" id="TDD85582.1"/>
    </source>
</evidence>
<organism evidence="2 3">
    <name type="scientific">Actinomadura darangshiensis</name>
    <dbReference type="NCBI Taxonomy" id="705336"/>
    <lineage>
        <taxon>Bacteria</taxon>
        <taxon>Bacillati</taxon>
        <taxon>Actinomycetota</taxon>
        <taxon>Actinomycetes</taxon>
        <taxon>Streptosporangiales</taxon>
        <taxon>Thermomonosporaceae</taxon>
        <taxon>Actinomadura</taxon>
    </lineage>
</organism>
<comment type="caution">
    <text evidence="2">The sequence shown here is derived from an EMBL/GenBank/DDBJ whole genome shotgun (WGS) entry which is preliminary data.</text>
</comment>
<evidence type="ECO:0000256" key="1">
    <source>
        <dbReference type="SAM" id="MobiDB-lite"/>
    </source>
</evidence>
<dbReference type="Gene3D" id="3.40.50.300">
    <property type="entry name" value="P-loop containing nucleotide triphosphate hydrolases"/>
    <property type="match status" value="1"/>
</dbReference>
<dbReference type="InterPro" id="IPR027417">
    <property type="entry name" value="P-loop_NTPase"/>
</dbReference>
<reference evidence="2 3" key="1">
    <citation type="submission" date="2019-03" db="EMBL/GenBank/DDBJ databases">
        <title>Draft genome sequences of novel Actinobacteria.</title>
        <authorList>
            <person name="Sahin N."/>
            <person name="Ay H."/>
            <person name="Saygin H."/>
        </authorList>
    </citation>
    <scope>NUCLEOTIDE SEQUENCE [LARGE SCALE GENOMIC DNA]</scope>
    <source>
        <strain evidence="2 3">DSM 45941</strain>
    </source>
</reference>
<sequence>MRIWHTLAPPLVVLGLATEFVAGGGERRHAAPFDVPAQDAGWVPRRELALAVAELLRVGRGTTVAFTTGLQGAGGFGKTMLAREVARHPDVRRRYRGGVVRTTVGRDQRGVDLARADRDADRQARRCPGADQ</sequence>
<protein>
    <submittedName>
        <fullName evidence="2">Uncharacterized protein</fullName>
    </submittedName>
</protein>
<evidence type="ECO:0000313" key="3">
    <source>
        <dbReference type="Proteomes" id="UP000295578"/>
    </source>
</evidence>
<feature type="compositionally biased region" description="Basic and acidic residues" evidence="1">
    <location>
        <begin position="110"/>
        <end position="124"/>
    </location>
</feature>
<dbReference type="AlphaFoldDB" id="A0A4R5BNN3"/>
<name>A0A4R5BNN3_9ACTN</name>
<accession>A0A4R5BNN3</accession>
<dbReference type="Proteomes" id="UP000295578">
    <property type="component" value="Unassembled WGS sequence"/>
</dbReference>
<dbReference type="RefSeq" id="WP_132196510.1">
    <property type="nucleotide sequence ID" value="NZ_SMKY01000035.1"/>
</dbReference>
<keyword evidence="3" id="KW-1185">Reference proteome</keyword>
<feature type="region of interest" description="Disordered" evidence="1">
    <location>
        <begin position="110"/>
        <end position="132"/>
    </location>
</feature>
<gene>
    <name evidence="2" type="ORF">E1293_10765</name>
</gene>
<proteinExistence type="predicted"/>
<dbReference type="OrthoDB" id="414967at2"/>